<feature type="domain" description="D-isomer specific 2-hydroxyacid dehydrogenase NAD-binding" evidence="4">
    <location>
        <begin position="120"/>
        <end position="298"/>
    </location>
</feature>
<dbReference type="SUPFAM" id="SSF52283">
    <property type="entry name" value="Formate/glycerate dehydrogenase catalytic domain-like"/>
    <property type="match status" value="1"/>
</dbReference>
<reference evidence="5 6" key="1">
    <citation type="submission" date="2016-01" db="EMBL/GenBank/DDBJ databases">
        <title>High potential of lignocellulose degradation of a new Verrucomicrobia species.</title>
        <authorList>
            <person name="Wang Y."/>
            <person name="Shi Y."/>
            <person name="Qiu Z."/>
            <person name="Liu S."/>
            <person name="Yang H."/>
        </authorList>
    </citation>
    <scope>NUCLEOTIDE SEQUENCE [LARGE SCALE GENOMIC DNA]</scope>
    <source>
        <strain evidence="5 6">TSB47</strain>
    </source>
</reference>
<evidence type="ECO:0000313" key="5">
    <source>
        <dbReference type="EMBL" id="OAM91051.1"/>
    </source>
</evidence>
<comment type="caution">
    <text evidence="5">The sequence shown here is derived from an EMBL/GenBank/DDBJ whole genome shotgun (WGS) entry which is preliminary data.</text>
</comment>
<dbReference type="InterPro" id="IPR050857">
    <property type="entry name" value="D-2-hydroxyacid_DH"/>
</dbReference>
<evidence type="ECO:0000259" key="4">
    <source>
        <dbReference type="Pfam" id="PF02826"/>
    </source>
</evidence>
<evidence type="ECO:0000256" key="3">
    <source>
        <dbReference type="ARBA" id="ARBA00023027"/>
    </source>
</evidence>
<comment type="similarity">
    <text evidence="1">Belongs to the D-isomer specific 2-hydroxyacid dehydrogenase family.</text>
</comment>
<dbReference type="GO" id="GO:0016616">
    <property type="term" value="F:oxidoreductase activity, acting on the CH-OH group of donors, NAD or NADP as acceptor"/>
    <property type="evidence" value="ECO:0007669"/>
    <property type="project" value="InterPro"/>
</dbReference>
<keyword evidence="3" id="KW-0520">NAD</keyword>
<dbReference type="OrthoDB" id="7681356at2"/>
<evidence type="ECO:0000313" key="6">
    <source>
        <dbReference type="Proteomes" id="UP000078486"/>
    </source>
</evidence>
<evidence type="ECO:0000256" key="1">
    <source>
        <dbReference type="ARBA" id="ARBA00005854"/>
    </source>
</evidence>
<dbReference type="Pfam" id="PF02826">
    <property type="entry name" value="2-Hacid_dh_C"/>
    <property type="match status" value="1"/>
</dbReference>
<dbReference type="CDD" id="cd12167">
    <property type="entry name" value="2-Hacid_dh_8"/>
    <property type="match status" value="1"/>
</dbReference>
<accession>A0A178IMX7</accession>
<protein>
    <submittedName>
        <fullName evidence="5">Hydroxyacid dehydrogenase</fullName>
    </submittedName>
</protein>
<dbReference type="PANTHER" id="PTHR42789:SF1">
    <property type="entry name" value="D-ISOMER SPECIFIC 2-HYDROXYACID DEHYDROGENASE FAMILY PROTEIN (AFU_ORTHOLOGUE AFUA_6G10090)"/>
    <property type="match status" value="1"/>
</dbReference>
<dbReference type="PANTHER" id="PTHR42789">
    <property type="entry name" value="D-ISOMER SPECIFIC 2-HYDROXYACID DEHYDROGENASE FAMILY PROTEIN (AFU_ORTHOLOGUE AFUA_6G10090)"/>
    <property type="match status" value="1"/>
</dbReference>
<dbReference type="InterPro" id="IPR006140">
    <property type="entry name" value="D-isomer_DH_NAD-bd"/>
</dbReference>
<keyword evidence="2" id="KW-0560">Oxidoreductase</keyword>
<sequence length="345" mass="38254">METRSSPRPLIMFDPHPRRIDVLFNSETKRRLESLGDVIWHDGAPASDAHIERYLPEVTAIVGQSALPRERLERAKKLKVVFNVESNFLPNIDYIECHRRGIHVLSTAPVFAKPVAEMSLGLALSAARRIHQADAAVRAGNETLYGEGDNHDSILLHGRPLALVGCGNVGRALLPLLRPFGGEILVNDPWIHPSALREMNVTPATLDECFERAAVVFLMAATTTENMGKIGRAYFDKMQKGGIVVLASRAGIVNFDELLDAAESGRIRAAIDVWPDEPIPAGHRARRTPNTVLQAHRAGNIPEIWPWMGQLVVDDLELVLRGLAPQRCQRAQWETVSKLRSKPIE</sequence>
<dbReference type="InterPro" id="IPR036291">
    <property type="entry name" value="NAD(P)-bd_dom_sf"/>
</dbReference>
<dbReference type="AlphaFoldDB" id="A0A178IMX7"/>
<dbReference type="Gene3D" id="3.40.50.720">
    <property type="entry name" value="NAD(P)-binding Rossmann-like Domain"/>
    <property type="match status" value="2"/>
</dbReference>
<dbReference type="STRING" id="1184151.AW736_05325"/>
<proteinExistence type="inferred from homology"/>
<dbReference type="GO" id="GO:0051287">
    <property type="term" value="F:NAD binding"/>
    <property type="evidence" value="ECO:0007669"/>
    <property type="project" value="InterPro"/>
</dbReference>
<gene>
    <name evidence="5" type="ORF">AW736_05325</name>
</gene>
<evidence type="ECO:0000256" key="2">
    <source>
        <dbReference type="ARBA" id="ARBA00023002"/>
    </source>
</evidence>
<dbReference type="Proteomes" id="UP000078486">
    <property type="component" value="Unassembled WGS sequence"/>
</dbReference>
<keyword evidence="6" id="KW-1185">Reference proteome</keyword>
<name>A0A178IMX7_9BACT</name>
<organism evidence="5 6">
    <name type="scientific">Termitidicoccus mucosus</name>
    <dbReference type="NCBI Taxonomy" id="1184151"/>
    <lineage>
        <taxon>Bacteria</taxon>
        <taxon>Pseudomonadati</taxon>
        <taxon>Verrucomicrobiota</taxon>
        <taxon>Opitutia</taxon>
        <taxon>Opitutales</taxon>
        <taxon>Opitutaceae</taxon>
        <taxon>Termitidicoccus</taxon>
    </lineage>
</organism>
<dbReference type="EMBL" id="LRRQ01000042">
    <property type="protein sequence ID" value="OAM91051.1"/>
    <property type="molecule type" value="Genomic_DNA"/>
</dbReference>
<dbReference type="SUPFAM" id="SSF51735">
    <property type="entry name" value="NAD(P)-binding Rossmann-fold domains"/>
    <property type="match status" value="1"/>
</dbReference>